<evidence type="ECO:0008006" key="3">
    <source>
        <dbReference type="Google" id="ProtNLM"/>
    </source>
</evidence>
<name>A0A521ATF9_9BACT</name>
<dbReference type="RefSeq" id="WP_142712813.1">
    <property type="nucleotide sequence ID" value="NZ_FXTH01000001.1"/>
</dbReference>
<proteinExistence type="predicted"/>
<organism evidence="1 2">
    <name type="scientific">Fodinibius sediminis</name>
    <dbReference type="NCBI Taxonomy" id="1214077"/>
    <lineage>
        <taxon>Bacteria</taxon>
        <taxon>Pseudomonadati</taxon>
        <taxon>Balneolota</taxon>
        <taxon>Balneolia</taxon>
        <taxon>Balneolales</taxon>
        <taxon>Balneolaceae</taxon>
        <taxon>Fodinibius</taxon>
    </lineage>
</organism>
<dbReference type="NCBIfam" id="NF041813">
    <property type="entry name" value="Avs2"/>
    <property type="match status" value="1"/>
</dbReference>
<gene>
    <name evidence="1" type="ORF">SAMN06265218_101360</name>
</gene>
<dbReference type="OrthoDB" id="9757917at2"/>
<dbReference type="SUPFAM" id="SSF52540">
    <property type="entry name" value="P-loop containing nucleoside triphosphate hydrolases"/>
    <property type="match status" value="1"/>
</dbReference>
<evidence type="ECO:0000313" key="1">
    <source>
        <dbReference type="EMBL" id="SMO38087.1"/>
    </source>
</evidence>
<keyword evidence="2" id="KW-1185">Reference proteome</keyword>
<dbReference type="InterPro" id="IPR027417">
    <property type="entry name" value="P-loop_NTPase"/>
</dbReference>
<sequence length="1426" mass="167141">MGINWDNIRPLNGNKFDGFEELVCQLARREELNDQKSFRRVGNPDAGKECFWKFEDGEIYCWQAKYFTKSLSSSEWKQVDGSVKKCIDNHPDLTKYYVAIPYDMPDGKSSEQKSMLDKWDEKVEEWKAYARENGLGEVEFEYWGNHELITRISLPENQGLKYFWFNEDEFRNQWFEQKNKQSFDSLGSRYTPELNVKLPISKVFDGLSRNSQFEEEVIKQYREFCNKYGSLSFDSSNGNLDSLKEALKQGINEFQILFESINLSGNEKIPYDSLKTQLDKISDTCGEISNTFFELRADEEEGKDIEEIGYYGRPFGRQINKLDEFSIALNEFKEFLDSTICELSNRPNLIVTGKAGVGKSHLLADVVRRRKEKGLLSLFILGENFSTRQMPWTQILNNQLRRNHLDEFTFLDALNAKAESIGSRIILFIDALNEGQGRFIWPSRLKSFIEIFDDFDWLGVVVSIRNSYENLIAPQDEIDSNVASREEHTGFLGIEYEASKQFFEEYEILQPSVPLLHPEFQNPLFLKLFCQSLNKRGLKEIPPGYEGITTIINYYIESIDHKLSKPDQLHYDFKTRLVKKAIEKVIIELVDRGKNYIQYNEANEIINSVFQGNCANQEPYLKRLISEGVFNVDLAWDEEQDHQEVVYFAYERFQDHLTVSLLLDENLDLKNLEESVQEGKLQELLKDEQTARHNQNLIDALSIQVPERTNKELYQIFPHCKHFYSVAEGFVNSILWRKTDSFNEGTEPYLKDVILKNERLFYRFINEMIATAMKPNFPFNADRLHRALEQYELAQRDSLWTTWLQNKYDRYNRTNSVNRLIEWAWNNNDKGHIDDESIRLGAICLGWFLTSSNRYLRDAASSALVNLLQNRTYLIEPILSTFENVDDPYVTERLYAVAYGSILRSDDTSHLVQICEFIYSTIFDTEFIFPNILLRDYAREIVEYALQLGLEPNISIDKVRPPYKSESLPDEFPSIEEIDEKYQPKGESGHYGNENWGSGAILRSMATEYGRGTASYGDFGRYVFQAAFKNWNIDYDGLSNYAVQQIFELGYKPDLFNNFDQRQGTGRGSGHNERIGKKYQWIIFYELLARVSDHFELSAENSSGFYRGSSPELTEYQGPWYPYVRDFDPTLIIKKTQKEHYDEYSSNWWFDVNYSNWIDSNKEWVEKDDDVPDPKRIIESTDLKEQDWVWLNLKPIWLEPKTLRDCGARQISKKQLWYHINSYLIHKDKQEELLTRFNDWKFRGVLPQVRDLFQVFSREYYWSAAYKYFNSSFHRGENWSRVRNYQADEVYGEVAPTAEYFLWEEEYDCSKTEGAIAFYKPTYIIKNGLNLVNGTKEGQFNNSKGELICFDPSIYNDSISGLLVKKLPLINFLEENDLTIFWQVFGEKIGSRGVSDQYDGRLNVYGIYGLENEEIFGGIQTKLENW</sequence>
<dbReference type="Proteomes" id="UP000317593">
    <property type="component" value="Unassembled WGS sequence"/>
</dbReference>
<dbReference type="EMBL" id="FXTH01000001">
    <property type="protein sequence ID" value="SMO38087.1"/>
    <property type="molecule type" value="Genomic_DNA"/>
</dbReference>
<protein>
    <recommendedName>
        <fullName evidence="3">ATP-binding protein</fullName>
    </recommendedName>
</protein>
<dbReference type="Gene3D" id="3.40.50.300">
    <property type="entry name" value="P-loop containing nucleotide triphosphate hydrolases"/>
    <property type="match status" value="1"/>
</dbReference>
<reference evidence="1 2" key="1">
    <citation type="submission" date="2017-05" db="EMBL/GenBank/DDBJ databases">
        <authorList>
            <person name="Varghese N."/>
            <person name="Submissions S."/>
        </authorList>
    </citation>
    <scope>NUCLEOTIDE SEQUENCE [LARGE SCALE GENOMIC DNA]</scope>
    <source>
        <strain evidence="1 2">DSM 21194</strain>
    </source>
</reference>
<evidence type="ECO:0000313" key="2">
    <source>
        <dbReference type="Proteomes" id="UP000317593"/>
    </source>
</evidence>
<accession>A0A521ATF9</accession>